<organism evidence="1 2">
    <name type="scientific">Trifolium pratense</name>
    <name type="common">Red clover</name>
    <dbReference type="NCBI Taxonomy" id="57577"/>
    <lineage>
        <taxon>Eukaryota</taxon>
        <taxon>Viridiplantae</taxon>
        <taxon>Streptophyta</taxon>
        <taxon>Embryophyta</taxon>
        <taxon>Tracheophyta</taxon>
        <taxon>Spermatophyta</taxon>
        <taxon>Magnoliopsida</taxon>
        <taxon>eudicotyledons</taxon>
        <taxon>Gunneridae</taxon>
        <taxon>Pentapetalae</taxon>
        <taxon>rosids</taxon>
        <taxon>fabids</taxon>
        <taxon>Fabales</taxon>
        <taxon>Fabaceae</taxon>
        <taxon>Papilionoideae</taxon>
        <taxon>50 kb inversion clade</taxon>
        <taxon>NPAAA clade</taxon>
        <taxon>Hologalegina</taxon>
        <taxon>IRL clade</taxon>
        <taxon>Trifolieae</taxon>
        <taxon>Trifolium</taxon>
    </lineage>
</organism>
<sequence>MAQIPYYFYVLIIFLSLFIVATNSSSSNIISTDTPCKLPSDCPENMCTAPKVRWCVDRFCSCKLQVLVLPASYPAIAQQICVLLL</sequence>
<name>A0ACB0KUT3_TRIPR</name>
<proteinExistence type="predicted"/>
<reference evidence="1" key="1">
    <citation type="submission" date="2023-10" db="EMBL/GenBank/DDBJ databases">
        <authorList>
            <person name="Rodriguez Cubillos JULIANA M."/>
            <person name="De Vega J."/>
        </authorList>
    </citation>
    <scope>NUCLEOTIDE SEQUENCE</scope>
</reference>
<gene>
    <name evidence="1" type="ORF">MILVUS5_LOCUS25758</name>
</gene>
<dbReference type="Proteomes" id="UP001177021">
    <property type="component" value="Unassembled WGS sequence"/>
</dbReference>
<evidence type="ECO:0000313" key="1">
    <source>
        <dbReference type="EMBL" id="CAJ2659643.1"/>
    </source>
</evidence>
<comment type="caution">
    <text evidence="1">The sequence shown here is derived from an EMBL/GenBank/DDBJ whole genome shotgun (WGS) entry which is preliminary data.</text>
</comment>
<dbReference type="EMBL" id="CASHSV030000311">
    <property type="protein sequence ID" value="CAJ2659643.1"/>
    <property type="molecule type" value="Genomic_DNA"/>
</dbReference>
<protein>
    <submittedName>
        <fullName evidence="1">Uncharacterized protein</fullName>
    </submittedName>
</protein>
<accession>A0ACB0KUT3</accession>
<evidence type="ECO:0000313" key="2">
    <source>
        <dbReference type="Proteomes" id="UP001177021"/>
    </source>
</evidence>
<keyword evidence="2" id="KW-1185">Reference proteome</keyword>